<feature type="region of interest" description="Disordered" evidence="2">
    <location>
        <begin position="1"/>
        <end position="94"/>
    </location>
</feature>
<keyword evidence="5" id="KW-1185">Reference proteome</keyword>
<dbReference type="GO" id="GO:0005543">
    <property type="term" value="F:phospholipid binding"/>
    <property type="evidence" value="ECO:0007669"/>
    <property type="project" value="InterPro"/>
</dbReference>
<feature type="domain" description="Pleckstrin homology" evidence="3">
    <location>
        <begin position="976"/>
        <end position="1121"/>
    </location>
</feature>
<feature type="compositionally biased region" description="Low complexity" evidence="2">
    <location>
        <begin position="40"/>
        <end position="51"/>
    </location>
</feature>
<dbReference type="InterPro" id="IPR024774">
    <property type="entry name" value="PH_dom-Mcp5-type"/>
</dbReference>
<dbReference type="GeneID" id="27311506"/>
<feature type="region of interest" description="Disordered" evidence="2">
    <location>
        <begin position="1127"/>
        <end position="1151"/>
    </location>
</feature>
<dbReference type="OrthoDB" id="2149224at2759"/>
<dbReference type="GO" id="GO:0005739">
    <property type="term" value="C:mitochondrion"/>
    <property type="evidence" value="ECO:0007669"/>
    <property type="project" value="TreeGrafter"/>
</dbReference>
<feature type="compositionally biased region" description="Basic and acidic residues" evidence="2">
    <location>
        <begin position="885"/>
        <end position="897"/>
    </location>
</feature>
<feature type="compositionally biased region" description="Polar residues" evidence="2">
    <location>
        <begin position="799"/>
        <end position="816"/>
    </location>
</feature>
<gene>
    <name evidence="4" type="ORF">PV09_03533</name>
</gene>
<feature type="compositionally biased region" description="Basic and acidic residues" evidence="2">
    <location>
        <begin position="338"/>
        <end position="364"/>
    </location>
</feature>
<dbReference type="GO" id="GO:0000226">
    <property type="term" value="P:microtubule cytoskeleton organization"/>
    <property type="evidence" value="ECO:0007669"/>
    <property type="project" value="TreeGrafter"/>
</dbReference>
<evidence type="ECO:0000313" key="4">
    <source>
        <dbReference type="EMBL" id="KIW05669.1"/>
    </source>
</evidence>
<feature type="compositionally biased region" description="Polar residues" evidence="2">
    <location>
        <begin position="22"/>
        <end position="32"/>
    </location>
</feature>
<evidence type="ECO:0000256" key="1">
    <source>
        <dbReference type="SAM" id="Coils"/>
    </source>
</evidence>
<feature type="compositionally biased region" description="Polar residues" evidence="2">
    <location>
        <begin position="1245"/>
        <end position="1255"/>
    </location>
</feature>
<evidence type="ECO:0000259" key="3">
    <source>
        <dbReference type="Pfam" id="PF12814"/>
    </source>
</evidence>
<dbReference type="GO" id="GO:0032065">
    <property type="term" value="P:maintenance of protein location in cell cortex"/>
    <property type="evidence" value="ECO:0007669"/>
    <property type="project" value="InterPro"/>
</dbReference>
<dbReference type="GO" id="GO:0015631">
    <property type="term" value="F:tubulin binding"/>
    <property type="evidence" value="ECO:0007669"/>
    <property type="project" value="TreeGrafter"/>
</dbReference>
<dbReference type="InterPro" id="IPR053005">
    <property type="entry name" value="Nuclear_Pos-Cytoskel_Interact"/>
</dbReference>
<dbReference type="STRING" id="253628.A0A0D2B2X8"/>
<evidence type="ECO:0000256" key="2">
    <source>
        <dbReference type="SAM" id="MobiDB-lite"/>
    </source>
</evidence>
<feature type="region of interest" description="Disordered" evidence="2">
    <location>
        <begin position="329"/>
        <end position="524"/>
    </location>
</feature>
<feature type="region of interest" description="Disordered" evidence="2">
    <location>
        <begin position="631"/>
        <end position="974"/>
    </location>
</feature>
<keyword evidence="1" id="KW-0175">Coiled coil</keyword>
<proteinExistence type="predicted"/>
<dbReference type="InParanoid" id="A0A0D2B2X8"/>
<feature type="compositionally biased region" description="Low complexity" evidence="2">
    <location>
        <begin position="823"/>
        <end position="840"/>
    </location>
</feature>
<name>A0A0D2B2X8_9PEZI</name>
<feature type="compositionally biased region" description="Acidic residues" evidence="2">
    <location>
        <begin position="710"/>
        <end position="720"/>
    </location>
</feature>
<accession>A0A0D2B2X8</accession>
<dbReference type="PANTHER" id="PTHR28190:SF2">
    <property type="entry name" value="MIGRATION PROTEIN, PUTATIVE (AFU_ORTHOLOGUE AFUA_2G07730)-RELATED"/>
    <property type="match status" value="1"/>
</dbReference>
<dbReference type="VEuPathDB" id="FungiDB:PV09_03533"/>
<dbReference type="EMBL" id="KN847537">
    <property type="protein sequence ID" value="KIW05669.1"/>
    <property type="molecule type" value="Genomic_DNA"/>
</dbReference>
<feature type="compositionally biased region" description="Pro residues" evidence="2">
    <location>
        <begin position="496"/>
        <end position="509"/>
    </location>
</feature>
<feature type="compositionally biased region" description="Basic and acidic residues" evidence="2">
    <location>
        <begin position="753"/>
        <end position="766"/>
    </location>
</feature>
<feature type="region of interest" description="Disordered" evidence="2">
    <location>
        <begin position="559"/>
        <end position="607"/>
    </location>
</feature>
<feature type="compositionally biased region" description="Basic and acidic residues" evidence="2">
    <location>
        <begin position="72"/>
        <end position="92"/>
    </location>
</feature>
<feature type="compositionally biased region" description="Low complexity" evidence="2">
    <location>
        <begin position="58"/>
        <end position="69"/>
    </location>
</feature>
<feature type="region of interest" description="Disordered" evidence="2">
    <location>
        <begin position="1163"/>
        <end position="1272"/>
    </location>
</feature>
<dbReference type="GO" id="GO:0005938">
    <property type="term" value="C:cell cortex"/>
    <property type="evidence" value="ECO:0007669"/>
    <property type="project" value="InterPro"/>
</dbReference>
<feature type="compositionally biased region" description="Acidic residues" evidence="2">
    <location>
        <begin position="257"/>
        <end position="272"/>
    </location>
</feature>
<feature type="coiled-coil region" evidence="1">
    <location>
        <begin position="112"/>
        <end position="206"/>
    </location>
</feature>
<dbReference type="Pfam" id="PF12814">
    <property type="entry name" value="Mcp5_PH"/>
    <property type="match status" value="1"/>
</dbReference>
<protein>
    <recommendedName>
        <fullName evidence="3">Pleckstrin homology domain-containing protein</fullName>
    </recommendedName>
</protein>
<dbReference type="PANTHER" id="PTHR28190">
    <property type="entry name" value="NUCLEAR MIGRATION PROTEIN NUM1"/>
    <property type="match status" value="1"/>
</dbReference>
<feature type="compositionally biased region" description="Polar residues" evidence="2">
    <location>
        <begin position="593"/>
        <end position="607"/>
    </location>
</feature>
<evidence type="ECO:0000313" key="5">
    <source>
        <dbReference type="Proteomes" id="UP000053259"/>
    </source>
</evidence>
<reference evidence="4 5" key="1">
    <citation type="submission" date="2015-01" db="EMBL/GenBank/DDBJ databases">
        <title>The Genome Sequence of Ochroconis gallopava CBS43764.</title>
        <authorList>
            <consortium name="The Broad Institute Genomics Platform"/>
            <person name="Cuomo C."/>
            <person name="de Hoog S."/>
            <person name="Gorbushina A."/>
            <person name="Stielow B."/>
            <person name="Teixiera M."/>
            <person name="Abouelleil A."/>
            <person name="Chapman S.B."/>
            <person name="Priest M."/>
            <person name="Young S.K."/>
            <person name="Wortman J."/>
            <person name="Nusbaum C."/>
            <person name="Birren B."/>
        </authorList>
    </citation>
    <scope>NUCLEOTIDE SEQUENCE [LARGE SCALE GENOMIC DNA]</scope>
    <source>
        <strain evidence="4 5">CBS 43764</strain>
    </source>
</reference>
<sequence>MATKDYFSDLEGFGSGPALPSFSDSGFSTPRLTMSRKSSRPTTTTRPGGSSSPPPLPSTSTSPVPASSPNGHTDHEDHDDRREDDILTDPRRFTPTLHASLVSEILKVRGELDSKHKFIEDLEAQLKLARDEKDELREQMSRTEKDSRAMKRQFQQLEHGTLAALEELAKDRDSAKASGADAKAKLEAAQKKIKSLEDDAERRHAVWEKERLAWEAEKRGFERRVHITETRLKTVLEELAAHHDAASRMHENGVGHDDEDNTRDSGVGDESDTASIQASPSRNGTHGRSMSASSRRSLNRYRFSTQSIAGHDSMRFNGVSLADELQLDEEDEEFDEHDEYHDEDAKTRRPIESRLSQHHDERPAGKRGFGIVNDSRRTLESPVSFDWRKSIEQPAITDQKPASRSETRPPYVDSGVQYSPPASPVVVPTHKDADSKVPEVIPQLNDDQIEANQRKKRVAPNTTPFVDRGQQMSPVPEKEPTIMVSTSSQTMEDRPLSPPATPKITPPDSPAESKAVPLGQQGQRLERPEMLSISTQTDPVEEPKVPAAVVASFVHVPPPPVPMPIPSIAIHPPTSRSPSPTNERETVLPPGTKNASSQTTNSLYRMTSTAVQTEEILTQKRLQRLPAHLLPSFISSNPPTPEQTRKTQQRSVSDKGPSTTSDRMSPPPRGASPSIEQRYPGNNDNGPLYSGDKDAPRRPFRNSSLFAGFGEDEDDIEQNDEESKSGSYQTPAMTNRIMKGLRHFGGSRPSPVPEDKEVETNPRDSYAESITSASAARPSLENRTSFDGKGKMPMRGGNMSRQSNSIRRSAMIQSGANAHRSRTPSVTSVGSSFFSSKSVGPPFPVPDRASSRKMFPLSKSEGSQSPTPRGAGLFGNRRGATGGRGDFRGHERKDSLRKVRSATVIQRTNSGRRVRSRSPPLPAAPSSFPPLPQDNVEAPAKVYASQRQRSNEKSLSKDLSSVVGHHEQEQPSQGTVIDAIAAAMVGEWMWKYVRRRKSFGVGEAPQDAIGRPGTDGSVNVTGNGVRHKRWVWLSPYERAVMWSTKQPASNSALMGKSGRKLVIQSVLDVRDDTPLPKNHGIAEPFYRSILILTPARALKFTAMSRDRHYTWLTALSFLAHSPLLTPGMALQPPEEPDPEVDSGRAPSLRRTRIHDSVRIAKDKARPQPGSRLNGVNRASPTIHEWGGAAPAPSVPGNGSMDSDPVPDAAEAPTVPRFAHGRKRSATGPRLPSSIRPPYRDVVSPSLPSATSSDFVINSGGVPSGRSSEVSSGNRFNFFDDPGTVRMQAFVDGAASSEGGGRSSQDSSVFLGGNRRRNPRWSGASSADPRRSGMVYSDDFDAFDPFKGF</sequence>
<dbReference type="Proteomes" id="UP000053259">
    <property type="component" value="Unassembled WGS sequence"/>
</dbReference>
<dbReference type="RefSeq" id="XP_016215538.1">
    <property type="nucleotide sequence ID" value="XM_016356745.1"/>
</dbReference>
<feature type="region of interest" description="Disordered" evidence="2">
    <location>
        <begin position="1290"/>
        <end position="1339"/>
    </location>
</feature>
<feature type="compositionally biased region" description="Pro residues" evidence="2">
    <location>
        <begin position="919"/>
        <end position="932"/>
    </location>
</feature>
<dbReference type="HOGENOM" id="CLU_006265_0_0_1"/>
<organism evidence="4 5">
    <name type="scientific">Verruconis gallopava</name>
    <dbReference type="NCBI Taxonomy" id="253628"/>
    <lineage>
        <taxon>Eukaryota</taxon>
        <taxon>Fungi</taxon>
        <taxon>Dikarya</taxon>
        <taxon>Ascomycota</taxon>
        <taxon>Pezizomycotina</taxon>
        <taxon>Dothideomycetes</taxon>
        <taxon>Pleosporomycetidae</taxon>
        <taxon>Venturiales</taxon>
        <taxon>Sympoventuriaceae</taxon>
        <taxon>Verruconis</taxon>
    </lineage>
</organism>
<feature type="compositionally biased region" description="Polar residues" evidence="2">
    <location>
        <begin position="273"/>
        <end position="298"/>
    </location>
</feature>
<feature type="region of interest" description="Disordered" evidence="2">
    <location>
        <begin position="248"/>
        <end position="298"/>
    </location>
</feature>